<name>A0ABW4EJ01_9RHOB</name>
<proteinExistence type="predicted"/>
<keyword evidence="1" id="KW-0732">Signal</keyword>
<dbReference type="Proteomes" id="UP001597186">
    <property type="component" value="Unassembled WGS sequence"/>
</dbReference>
<organism evidence="2 3">
    <name type="scientific">Lacimonas salitolerans</name>
    <dbReference type="NCBI Taxonomy" id="1323750"/>
    <lineage>
        <taxon>Bacteria</taxon>
        <taxon>Pseudomonadati</taxon>
        <taxon>Pseudomonadota</taxon>
        <taxon>Alphaproteobacteria</taxon>
        <taxon>Rhodobacterales</taxon>
        <taxon>Paracoccaceae</taxon>
        <taxon>Lacimonas</taxon>
    </lineage>
</organism>
<feature type="signal peptide" evidence="1">
    <location>
        <begin position="1"/>
        <end position="21"/>
    </location>
</feature>
<sequence>MKRLLATTAVATMAFAGAASAQSVLERVLGQIDNATNLASVNGTFANIAENIGVIGGENQYVVPTGLFVDGIAEDGDGAITITQAQFDNIVDTAANDLIAGITEVGEGDDLRFVVEGDFGGGLSVPANAFVTREAAEAFARQSALTAATASVLTVIPGTGTILNAIDGSINNVIEGLDEALQTASVGDVSAIEFVLPTVEFGDMATTALGAVNTGDITLGVNSSVEEAKTSTTGAINAVVDQLGGSEGTGAIVLNIASNATDVIGSVNNTLTGVNGKVGDLSTTALGAVNTGTIVSGVDAAVAGIVGSTSGGAAVATE</sequence>
<gene>
    <name evidence="2" type="ORF">ACFTOW_11280</name>
</gene>
<feature type="chain" id="PRO_5047108782" evidence="1">
    <location>
        <begin position="22"/>
        <end position="318"/>
    </location>
</feature>
<evidence type="ECO:0000256" key="1">
    <source>
        <dbReference type="SAM" id="SignalP"/>
    </source>
</evidence>
<protein>
    <submittedName>
        <fullName evidence="2">Uncharacterized protein</fullName>
    </submittedName>
</protein>
<reference evidence="3" key="1">
    <citation type="journal article" date="2019" name="Int. J. Syst. Evol. Microbiol.">
        <title>The Global Catalogue of Microorganisms (GCM) 10K type strain sequencing project: providing services to taxonomists for standard genome sequencing and annotation.</title>
        <authorList>
            <consortium name="The Broad Institute Genomics Platform"/>
            <consortium name="The Broad Institute Genome Sequencing Center for Infectious Disease"/>
            <person name="Wu L."/>
            <person name="Ma J."/>
        </authorList>
    </citation>
    <scope>NUCLEOTIDE SEQUENCE [LARGE SCALE GENOMIC DNA]</scope>
    <source>
        <strain evidence="3">CGMCC 1.12477</strain>
    </source>
</reference>
<accession>A0ABW4EJ01</accession>
<evidence type="ECO:0000313" key="2">
    <source>
        <dbReference type="EMBL" id="MFD1509984.1"/>
    </source>
</evidence>
<keyword evidence="3" id="KW-1185">Reference proteome</keyword>
<comment type="caution">
    <text evidence="2">The sequence shown here is derived from an EMBL/GenBank/DDBJ whole genome shotgun (WGS) entry which is preliminary data.</text>
</comment>
<dbReference type="RefSeq" id="WP_379915694.1">
    <property type="nucleotide sequence ID" value="NZ_JBHUDD010000058.1"/>
</dbReference>
<evidence type="ECO:0000313" key="3">
    <source>
        <dbReference type="Proteomes" id="UP001597186"/>
    </source>
</evidence>
<dbReference type="EMBL" id="JBHUDD010000058">
    <property type="protein sequence ID" value="MFD1509984.1"/>
    <property type="molecule type" value="Genomic_DNA"/>
</dbReference>